<name>A0AAV8VZV4_9CUCU</name>
<dbReference type="FunFam" id="3.30.200.20:FF:000190">
    <property type="entry name" value="Putative cyclin-dependent kinase 7"/>
    <property type="match status" value="1"/>
</dbReference>
<dbReference type="EMBL" id="JANEYG010000016">
    <property type="protein sequence ID" value="KAJ8919861.1"/>
    <property type="molecule type" value="Genomic_DNA"/>
</dbReference>
<evidence type="ECO:0000256" key="10">
    <source>
        <dbReference type="ARBA" id="ARBA00022777"/>
    </source>
</evidence>
<comment type="similarity">
    <text evidence="16">Belongs to the eIF-3 subunit I family.</text>
</comment>
<comment type="similarity">
    <text evidence="13">Belongs to the WD repeat STRAP family.</text>
</comment>
<feature type="repeat" description="WD" evidence="19">
    <location>
        <begin position="356"/>
        <end position="397"/>
    </location>
</feature>
<dbReference type="Pfam" id="PF00069">
    <property type="entry name" value="Pkinase"/>
    <property type="match status" value="1"/>
</dbReference>
<evidence type="ECO:0000256" key="13">
    <source>
        <dbReference type="ARBA" id="ARBA00038394"/>
    </source>
</evidence>
<dbReference type="GO" id="GO:0005776">
    <property type="term" value="C:autophagosome"/>
    <property type="evidence" value="ECO:0007669"/>
    <property type="project" value="UniProtKB-SubCell"/>
</dbReference>
<dbReference type="Gene3D" id="3.30.200.20">
    <property type="entry name" value="Phosphorylase Kinase, domain 1"/>
    <property type="match status" value="1"/>
</dbReference>
<dbReference type="FunFam" id="1.10.510.10:FF:000624">
    <property type="entry name" value="Mitogen-activated protein kinase"/>
    <property type="match status" value="1"/>
</dbReference>
<feature type="repeat" description="WD" evidence="19">
    <location>
        <begin position="590"/>
        <end position="620"/>
    </location>
</feature>
<dbReference type="GO" id="GO:0033290">
    <property type="term" value="C:eukaryotic 48S preinitiation complex"/>
    <property type="evidence" value="ECO:0007669"/>
    <property type="project" value="UniProtKB-UniRule"/>
</dbReference>
<feature type="binding site" evidence="18">
    <location>
        <position position="46"/>
    </location>
    <ligand>
        <name>ATP</name>
        <dbReference type="ChEBI" id="CHEBI:30616"/>
    </ligand>
</feature>
<dbReference type="GO" id="GO:0003743">
    <property type="term" value="F:translation initiation factor activity"/>
    <property type="evidence" value="ECO:0007669"/>
    <property type="project" value="UniProtKB-UniRule"/>
</dbReference>
<evidence type="ECO:0000256" key="4">
    <source>
        <dbReference type="ARBA" id="ARBA00022540"/>
    </source>
</evidence>
<keyword evidence="6 19" id="KW-0853">WD repeat</keyword>
<evidence type="ECO:0000256" key="5">
    <source>
        <dbReference type="ARBA" id="ARBA00022553"/>
    </source>
</evidence>
<evidence type="ECO:0000313" key="23">
    <source>
        <dbReference type="Proteomes" id="UP001159042"/>
    </source>
</evidence>
<evidence type="ECO:0000256" key="11">
    <source>
        <dbReference type="ARBA" id="ARBA00022840"/>
    </source>
</evidence>
<keyword evidence="3" id="KW-0723">Serine/threonine-protein kinase</keyword>
<dbReference type="Gene3D" id="1.10.510.10">
    <property type="entry name" value="Transferase(Phosphotransferase) domain 1"/>
    <property type="match status" value="1"/>
</dbReference>
<gene>
    <name evidence="22" type="ORF">NQ315_006390</name>
</gene>
<keyword evidence="11 18" id="KW-0067">ATP-binding</keyword>
<protein>
    <recommendedName>
        <fullName evidence="16">Eukaryotic translation initiation factor 3 subunit I</fullName>
        <shortName evidence="16">eIF3i</shortName>
    </recommendedName>
</protein>
<dbReference type="GO" id="GO:0016282">
    <property type="term" value="C:eukaryotic 43S preinitiation complex"/>
    <property type="evidence" value="ECO:0007669"/>
    <property type="project" value="UniProtKB-UniRule"/>
</dbReference>
<sequence>MSYLLFSNSMENKIKRYEKIEFLGEGQFATVYKARDVETDNIVAVKKIKIGTREEAQDGINRTALREIKLLQELHHKNLIGLLDVFGHMSNVSLVFDFMNTDLENIIKDNSIILTTANIKSYILQTLLGLEYLHLNWILHRDLKPNNLLVNSSGVLKIGDFGLAKLYGSPNRVNTHQVVTRWYRAPELLFGAKQYSTGIDMWAVGCILAELLLRVPLFPGESDLDQLTKIFGVFGNPTEETWPDDLLELIESLLVLNPIKRKECAECLQLPFFSNKPPPTLGSKLPLPKNIRNAKDLEKPSLKRKLLDAKPLMLHGHERAITQIKYNREGDLLFSASKDNKPNVWYSLNGERLGTFNGHQGAVWCIDVDWTTTKFMSGAGDNTFKLWDCETGKEIGNINTASSVRTCLFSYSANMAVYTTDKAMKQPCEMFIIDTRTIDESIGHQDPILRIPIKGARVSSILWDNLDEVIITGHENGAITQWDLKMGKEILSVKEHENLINDMQWNKDGTMFITASKDHTAKLFDAEDLLLLKSYKTERPVNSAAISPIMEHVVVGGGQDAMDVTTTSTRIGKFDSRFFHMVFEEEFGRVKGHFGPINSVAFHPDGKSYSSGGEDGYVRVHTFDSSYFEYNFDY</sequence>
<feature type="active site" description="Proton acceptor" evidence="17">
    <location>
        <position position="142"/>
    </location>
</feature>
<evidence type="ECO:0000256" key="7">
    <source>
        <dbReference type="ARBA" id="ARBA00022679"/>
    </source>
</evidence>
<dbReference type="SUPFAM" id="SSF50978">
    <property type="entry name" value="WD40 repeat-like"/>
    <property type="match status" value="1"/>
</dbReference>
<dbReference type="GO" id="GO:0008353">
    <property type="term" value="F:RNA polymerase II CTD heptapeptide repeat kinase activity"/>
    <property type="evidence" value="ECO:0007669"/>
    <property type="project" value="InterPro"/>
</dbReference>
<organism evidence="22 23">
    <name type="scientific">Exocentrus adspersus</name>
    <dbReference type="NCBI Taxonomy" id="1586481"/>
    <lineage>
        <taxon>Eukaryota</taxon>
        <taxon>Metazoa</taxon>
        <taxon>Ecdysozoa</taxon>
        <taxon>Arthropoda</taxon>
        <taxon>Hexapoda</taxon>
        <taxon>Insecta</taxon>
        <taxon>Pterygota</taxon>
        <taxon>Neoptera</taxon>
        <taxon>Endopterygota</taxon>
        <taxon>Coleoptera</taxon>
        <taxon>Polyphaga</taxon>
        <taxon>Cucujiformia</taxon>
        <taxon>Chrysomeloidea</taxon>
        <taxon>Cerambycidae</taxon>
        <taxon>Lamiinae</taxon>
        <taxon>Acanthocinini</taxon>
        <taxon>Exocentrus</taxon>
    </lineage>
</organism>
<feature type="repeat" description="WD" evidence="19">
    <location>
        <begin position="314"/>
        <end position="355"/>
    </location>
</feature>
<dbReference type="InterPro" id="IPR017441">
    <property type="entry name" value="Protein_kinase_ATP_BS"/>
</dbReference>
<dbReference type="SUPFAM" id="SSF56112">
    <property type="entry name" value="Protein kinase-like (PK-like)"/>
    <property type="match status" value="1"/>
</dbReference>
<keyword evidence="8" id="KW-0677">Repeat</keyword>
<evidence type="ECO:0000256" key="15">
    <source>
        <dbReference type="ARBA" id="ARBA00048367"/>
    </source>
</evidence>
<feature type="domain" description="Protein kinase" evidence="21">
    <location>
        <begin position="17"/>
        <end position="273"/>
    </location>
</feature>
<evidence type="ECO:0000256" key="2">
    <source>
        <dbReference type="ARBA" id="ARBA00022490"/>
    </source>
</evidence>
<comment type="caution">
    <text evidence="22">The sequence shown here is derived from an EMBL/GenBank/DDBJ whole genome shotgun (WGS) entry which is preliminary data.</text>
</comment>
<evidence type="ECO:0000256" key="12">
    <source>
        <dbReference type="ARBA" id="ARBA00022917"/>
    </source>
</evidence>
<reference evidence="22 23" key="1">
    <citation type="journal article" date="2023" name="Insect Mol. Biol.">
        <title>Genome sequencing provides insights into the evolution of gene families encoding plant cell wall-degrading enzymes in longhorned beetles.</title>
        <authorList>
            <person name="Shin N.R."/>
            <person name="Okamura Y."/>
            <person name="Kirsch R."/>
            <person name="Pauchet Y."/>
        </authorList>
    </citation>
    <scope>NUCLEOTIDE SEQUENCE [LARGE SCALE GENOMIC DNA]</scope>
    <source>
        <strain evidence="22">EAD_L_NR</strain>
    </source>
</reference>
<feature type="binding site" evidence="18">
    <location>
        <begin position="23"/>
        <end position="31"/>
    </location>
    <ligand>
        <name>ATP</name>
        <dbReference type="ChEBI" id="CHEBI:30616"/>
    </ligand>
</feature>
<dbReference type="Gene3D" id="2.130.10.10">
    <property type="entry name" value="YVTN repeat-like/Quinoprotein amine dehydrogenase"/>
    <property type="match status" value="1"/>
</dbReference>
<keyword evidence="12 16" id="KW-0648">Protein biosynthesis</keyword>
<evidence type="ECO:0000256" key="19">
    <source>
        <dbReference type="PROSITE-ProRule" id="PRU00221"/>
    </source>
</evidence>
<evidence type="ECO:0000256" key="17">
    <source>
        <dbReference type="PIRSR" id="PIRSR637770-1"/>
    </source>
</evidence>
<keyword evidence="5" id="KW-0597">Phosphoprotein</keyword>
<evidence type="ECO:0000256" key="1">
    <source>
        <dbReference type="ARBA" id="ARBA00004419"/>
    </source>
</evidence>
<accession>A0AAV8VZV4</accession>
<dbReference type="PROSITE" id="PS50011">
    <property type="entry name" value="PROTEIN_KINASE_DOM"/>
    <property type="match status" value="1"/>
</dbReference>
<dbReference type="SMART" id="SM00320">
    <property type="entry name" value="WD40"/>
    <property type="match status" value="5"/>
</dbReference>
<evidence type="ECO:0000256" key="6">
    <source>
        <dbReference type="ARBA" id="ARBA00022574"/>
    </source>
</evidence>
<dbReference type="GO" id="GO:0005524">
    <property type="term" value="F:ATP binding"/>
    <property type="evidence" value="ECO:0007669"/>
    <property type="project" value="UniProtKB-UniRule"/>
</dbReference>
<evidence type="ECO:0000256" key="14">
    <source>
        <dbReference type="ARBA" id="ARBA00047811"/>
    </source>
</evidence>
<keyword evidence="4 16" id="KW-0396">Initiation factor</keyword>
<keyword evidence="2 16" id="KW-0963">Cytoplasm</keyword>
<comment type="catalytic activity">
    <reaction evidence="15">
        <text>L-seryl-[protein] + ATP = O-phospho-L-seryl-[protein] + ADP + H(+)</text>
        <dbReference type="Rhea" id="RHEA:17989"/>
        <dbReference type="Rhea" id="RHEA-COMP:9863"/>
        <dbReference type="Rhea" id="RHEA-COMP:11604"/>
        <dbReference type="ChEBI" id="CHEBI:15378"/>
        <dbReference type="ChEBI" id="CHEBI:29999"/>
        <dbReference type="ChEBI" id="CHEBI:30616"/>
        <dbReference type="ChEBI" id="CHEBI:83421"/>
        <dbReference type="ChEBI" id="CHEBI:456216"/>
        <dbReference type="EC" id="2.7.11.22"/>
    </reaction>
</comment>
<keyword evidence="23" id="KW-1185">Reference proteome</keyword>
<dbReference type="GO" id="GO:0004693">
    <property type="term" value="F:cyclin-dependent protein serine/threonine kinase activity"/>
    <property type="evidence" value="ECO:0007669"/>
    <property type="project" value="UniProtKB-EC"/>
</dbReference>
<evidence type="ECO:0000256" key="20">
    <source>
        <dbReference type="PROSITE-ProRule" id="PRU10141"/>
    </source>
</evidence>
<dbReference type="GO" id="GO:0070985">
    <property type="term" value="C:transcription factor TFIIK complex"/>
    <property type="evidence" value="ECO:0007669"/>
    <property type="project" value="InterPro"/>
</dbReference>
<evidence type="ECO:0000256" key="9">
    <source>
        <dbReference type="ARBA" id="ARBA00022741"/>
    </source>
</evidence>
<evidence type="ECO:0000256" key="16">
    <source>
        <dbReference type="HAMAP-Rule" id="MF_03008"/>
    </source>
</evidence>
<dbReference type="PROSITE" id="PS00108">
    <property type="entry name" value="PROTEIN_KINASE_ST"/>
    <property type="match status" value="1"/>
</dbReference>
<dbReference type="PROSITE" id="PS50294">
    <property type="entry name" value="WD_REPEATS_REGION"/>
    <property type="match status" value="4"/>
</dbReference>
<comment type="subcellular location">
    <subcellularLocation>
        <location evidence="1">Cytoplasmic vesicle</location>
        <location evidence="1">Autophagosome</location>
    </subcellularLocation>
</comment>
<dbReference type="PROSITE" id="PS00107">
    <property type="entry name" value="PROTEIN_KINASE_ATP"/>
    <property type="match status" value="1"/>
</dbReference>
<dbReference type="PANTHER" id="PTHR19877:SF1">
    <property type="entry name" value="EUKARYOTIC TRANSLATION INITIATION FACTOR 3 SUBUNIT I"/>
    <property type="match status" value="1"/>
</dbReference>
<comment type="function">
    <text evidence="16">Component of the eukaryotic translation initiation factor 3 (eIF-3) complex, which is involved in protein synthesis of a specialized repertoire of mRNAs and, together with other initiation factors, stimulates binding of mRNA and methionyl-tRNAi to the 40S ribosome. The eIF-3 complex specifically targets and initiates translation of a subset of mRNAs involved in cell proliferation.</text>
</comment>
<dbReference type="GO" id="GO:0003723">
    <property type="term" value="F:RNA binding"/>
    <property type="evidence" value="ECO:0007669"/>
    <property type="project" value="TreeGrafter"/>
</dbReference>
<dbReference type="InterPro" id="IPR037770">
    <property type="entry name" value="CDK7"/>
</dbReference>
<dbReference type="InterPro" id="IPR008271">
    <property type="entry name" value="Ser/Thr_kinase_AS"/>
</dbReference>
<keyword evidence="9 18" id="KW-0547">Nucleotide-binding</keyword>
<dbReference type="SMART" id="SM00220">
    <property type="entry name" value="S_TKc"/>
    <property type="match status" value="1"/>
</dbReference>
<dbReference type="InterPro" id="IPR001680">
    <property type="entry name" value="WD40_rpt"/>
</dbReference>
<dbReference type="GO" id="GO:0001732">
    <property type="term" value="P:formation of cytoplasmic translation initiation complex"/>
    <property type="evidence" value="ECO:0007669"/>
    <property type="project" value="UniProtKB-UniRule"/>
</dbReference>
<comment type="catalytic activity">
    <reaction evidence="14">
        <text>L-threonyl-[protein] + ATP = O-phospho-L-threonyl-[protein] + ADP + H(+)</text>
        <dbReference type="Rhea" id="RHEA:46608"/>
        <dbReference type="Rhea" id="RHEA-COMP:11060"/>
        <dbReference type="Rhea" id="RHEA-COMP:11605"/>
        <dbReference type="ChEBI" id="CHEBI:15378"/>
        <dbReference type="ChEBI" id="CHEBI:30013"/>
        <dbReference type="ChEBI" id="CHEBI:30616"/>
        <dbReference type="ChEBI" id="CHEBI:61977"/>
        <dbReference type="ChEBI" id="CHEBI:456216"/>
        <dbReference type="EC" id="2.7.11.22"/>
    </reaction>
</comment>
<dbReference type="InterPro" id="IPR027525">
    <property type="entry name" value="eIF3i"/>
</dbReference>
<evidence type="ECO:0000256" key="8">
    <source>
        <dbReference type="ARBA" id="ARBA00022737"/>
    </source>
</evidence>
<dbReference type="PANTHER" id="PTHR19877">
    <property type="entry name" value="EUKARYOTIC TRANSLATION INITIATION FACTOR 3 SUBUNIT I"/>
    <property type="match status" value="1"/>
</dbReference>
<evidence type="ECO:0000256" key="18">
    <source>
        <dbReference type="PIRSR" id="PIRSR637770-2"/>
    </source>
</evidence>
<dbReference type="AlphaFoldDB" id="A0AAV8VZV4"/>
<feature type="binding site" evidence="20">
    <location>
        <position position="47"/>
    </location>
    <ligand>
        <name>ATP</name>
        <dbReference type="ChEBI" id="CHEBI:30616"/>
    </ligand>
</feature>
<dbReference type="FunFam" id="2.130.10.10:FF:000127">
    <property type="entry name" value="Eukaryotic translation initiation factor 3 subunit I"/>
    <property type="match status" value="1"/>
</dbReference>
<dbReference type="Pfam" id="PF24805">
    <property type="entry name" value="EIF3I"/>
    <property type="match status" value="1"/>
</dbReference>
<dbReference type="InterPro" id="IPR015943">
    <property type="entry name" value="WD40/YVTN_repeat-like_dom_sf"/>
</dbReference>
<dbReference type="Proteomes" id="UP001159042">
    <property type="component" value="Unassembled WGS sequence"/>
</dbReference>
<dbReference type="InterPro" id="IPR036322">
    <property type="entry name" value="WD40_repeat_dom_sf"/>
</dbReference>
<keyword evidence="7" id="KW-0808">Transferase</keyword>
<dbReference type="InterPro" id="IPR011009">
    <property type="entry name" value="Kinase-like_dom_sf"/>
</dbReference>
<dbReference type="InterPro" id="IPR000719">
    <property type="entry name" value="Prot_kinase_dom"/>
</dbReference>
<evidence type="ECO:0000256" key="3">
    <source>
        <dbReference type="ARBA" id="ARBA00022527"/>
    </source>
</evidence>
<dbReference type="CDD" id="cd07841">
    <property type="entry name" value="STKc_CDK7"/>
    <property type="match status" value="1"/>
</dbReference>
<evidence type="ECO:0000313" key="22">
    <source>
        <dbReference type="EMBL" id="KAJ8919861.1"/>
    </source>
</evidence>
<feature type="repeat" description="WD" evidence="19">
    <location>
        <begin position="493"/>
        <end position="534"/>
    </location>
</feature>
<proteinExistence type="inferred from homology"/>
<dbReference type="PROSITE" id="PS50082">
    <property type="entry name" value="WD_REPEATS_2"/>
    <property type="match status" value="4"/>
</dbReference>
<dbReference type="GO" id="GO:0071541">
    <property type="term" value="C:eukaryotic translation initiation factor 3 complex, eIF3m"/>
    <property type="evidence" value="ECO:0007669"/>
    <property type="project" value="TreeGrafter"/>
</dbReference>
<evidence type="ECO:0000259" key="21">
    <source>
        <dbReference type="PROSITE" id="PS50011"/>
    </source>
</evidence>
<keyword evidence="10" id="KW-0418">Kinase</keyword>
<dbReference type="HAMAP" id="MF_03008">
    <property type="entry name" value="eIF3i"/>
    <property type="match status" value="1"/>
</dbReference>
<comment type="subunit">
    <text evidence="16">Component of the eukaryotic translation initiation factor 3 (eIF-3) complex.</text>
</comment>